<dbReference type="InterPro" id="IPR002711">
    <property type="entry name" value="HNH"/>
</dbReference>
<dbReference type="Gene3D" id="1.10.30.50">
    <property type="match status" value="1"/>
</dbReference>
<keyword evidence="2" id="KW-0540">Nuclease</keyword>
<gene>
    <name evidence="2" type="ORF">JJ685_05235</name>
</gene>
<accession>A0A937CRY5</accession>
<dbReference type="RefSeq" id="WP_201673136.1">
    <property type="nucleotide sequence ID" value="NZ_JAEQNE010000001.1"/>
</dbReference>
<protein>
    <submittedName>
        <fullName evidence="2">HNH endonuclease</fullName>
    </submittedName>
</protein>
<dbReference type="SMART" id="SM00507">
    <property type="entry name" value="HNHc"/>
    <property type="match status" value="1"/>
</dbReference>
<evidence type="ECO:0000313" key="2">
    <source>
        <dbReference type="EMBL" id="MBL0390541.1"/>
    </source>
</evidence>
<evidence type="ECO:0000259" key="1">
    <source>
        <dbReference type="SMART" id="SM00507"/>
    </source>
</evidence>
<dbReference type="EMBL" id="JAEQNE010000001">
    <property type="protein sequence ID" value="MBL0390541.1"/>
    <property type="molecule type" value="Genomic_DNA"/>
</dbReference>
<dbReference type="PANTHER" id="PTHR33877">
    <property type="entry name" value="SLL1193 PROTEIN"/>
    <property type="match status" value="1"/>
</dbReference>
<dbReference type="InterPro" id="IPR052892">
    <property type="entry name" value="NA-targeting_endonuclease"/>
</dbReference>
<feature type="domain" description="HNH nuclease" evidence="1">
    <location>
        <begin position="140"/>
        <end position="201"/>
    </location>
</feature>
<keyword evidence="2" id="KW-0255">Endonuclease</keyword>
<dbReference type="AlphaFoldDB" id="A0A937CRY5"/>
<evidence type="ECO:0000313" key="3">
    <source>
        <dbReference type="Proteomes" id="UP000599109"/>
    </source>
</evidence>
<dbReference type="GO" id="GO:0004519">
    <property type="term" value="F:endonuclease activity"/>
    <property type="evidence" value="ECO:0007669"/>
    <property type="project" value="UniProtKB-KW"/>
</dbReference>
<keyword evidence="2" id="KW-0378">Hydrolase</keyword>
<organism evidence="2 3">
    <name type="scientific">Ramlibacter monticola</name>
    <dbReference type="NCBI Taxonomy" id="1926872"/>
    <lineage>
        <taxon>Bacteria</taxon>
        <taxon>Pseudomonadati</taxon>
        <taxon>Pseudomonadota</taxon>
        <taxon>Betaproteobacteria</taxon>
        <taxon>Burkholderiales</taxon>
        <taxon>Comamonadaceae</taxon>
        <taxon>Ramlibacter</taxon>
    </lineage>
</organism>
<dbReference type="Proteomes" id="UP000599109">
    <property type="component" value="Unassembled WGS sequence"/>
</dbReference>
<sequence>MADTDYARLTAGGAGFSSLITQKRGRGRPLGSTSGGHSWSTRYEIKCQRCGSLATVKKASARWCGDKCRNAASNRAKQEQARNSDPRPCRWCGTVYAPEYGSLRTHYCTTECRDAATRKVRSGSSHRRRAEKFGCEYQPVSKWRVFDRDGWSCYLCGRDTPKELSGTTEPNAPELEHVVPLAKGGAHSYENVRCACRRCNRAKGSGLLEG</sequence>
<comment type="caution">
    <text evidence="2">The sequence shown here is derived from an EMBL/GenBank/DDBJ whole genome shotgun (WGS) entry which is preliminary data.</text>
</comment>
<dbReference type="CDD" id="cd00085">
    <property type="entry name" value="HNHc"/>
    <property type="match status" value="1"/>
</dbReference>
<proteinExistence type="predicted"/>
<reference evidence="2 3" key="1">
    <citation type="journal article" date="2017" name="Int. J. Syst. Evol. Microbiol.">
        <title>Ramlibacter monticola sp. nov., isolated from forest soil.</title>
        <authorList>
            <person name="Chaudhary D.K."/>
            <person name="Kim J."/>
        </authorList>
    </citation>
    <scope>NUCLEOTIDE SEQUENCE [LARGE SCALE GENOMIC DNA]</scope>
    <source>
        <strain evidence="2 3">KACC 19175</strain>
    </source>
</reference>
<name>A0A937CRY5_9BURK</name>
<dbReference type="InterPro" id="IPR003615">
    <property type="entry name" value="HNH_nuc"/>
</dbReference>
<dbReference type="Pfam" id="PF01844">
    <property type="entry name" value="HNH"/>
    <property type="match status" value="1"/>
</dbReference>
<dbReference type="PANTHER" id="PTHR33877:SF2">
    <property type="entry name" value="OS07G0170200 PROTEIN"/>
    <property type="match status" value="1"/>
</dbReference>
<keyword evidence="3" id="KW-1185">Reference proteome</keyword>